<feature type="compositionally biased region" description="Polar residues" evidence="3">
    <location>
        <begin position="68"/>
        <end position="90"/>
    </location>
</feature>
<sequence>MFHTRDALTKKRVVDLKQELSTLGLSSTGNKNALIERLIEHYSDSVDSDHPPQSNPTVAPVAAQPAADTSTPTQTQSKFRTLPPNSINQSQDDHQIMLQRRAARFGLATLSDDILEARARRFGLKPAVDEETLKLKRAKRFGLNLEEEEVEKTRKRMERFGSVSSTTSYPTHAFLSHSHSNGVAAAAVLDPDILQRRAQRFGLSLYTPIPPSLHSTTSISNSRSHRGSNRLKPYHVPPSNTNSGAIISAIIDPNTLKKRAERFGAVSISYDFDQRLKQRAERFGIAAASL</sequence>
<dbReference type="GO" id="GO:0016973">
    <property type="term" value="P:poly(A)+ mRNA export from nucleus"/>
    <property type="evidence" value="ECO:0007669"/>
    <property type="project" value="TreeGrafter"/>
</dbReference>
<feature type="region of interest" description="Disordered" evidence="3">
    <location>
        <begin position="214"/>
        <end position="238"/>
    </location>
</feature>
<feature type="compositionally biased region" description="Low complexity" evidence="3">
    <location>
        <begin position="58"/>
        <end position="67"/>
    </location>
</feature>
<dbReference type="PANTHER" id="PTHR46551">
    <property type="entry name" value="SAP DOMAIN-CONTAINING RIBONUCLEOPROTEIN"/>
    <property type="match status" value="1"/>
</dbReference>
<evidence type="ECO:0000256" key="3">
    <source>
        <dbReference type="SAM" id="MobiDB-lite"/>
    </source>
</evidence>
<feature type="domain" description="SAP" evidence="4">
    <location>
        <begin position="8"/>
        <end position="42"/>
    </location>
</feature>
<dbReference type="SMART" id="SM00513">
    <property type="entry name" value="SAP"/>
    <property type="match status" value="1"/>
</dbReference>
<dbReference type="STRING" id="329046.A0A1Y2BYP0"/>
<dbReference type="PROSITE" id="PS50800">
    <property type="entry name" value="SAP"/>
    <property type="match status" value="1"/>
</dbReference>
<dbReference type="Pfam" id="PF02037">
    <property type="entry name" value="SAP"/>
    <property type="match status" value="1"/>
</dbReference>
<protein>
    <recommendedName>
        <fullName evidence="4">SAP domain-containing protein</fullName>
    </recommendedName>
</protein>
<dbReference type="GO" id="GO:0005634">
    <property type="term" value="C:nucleus"/>
    <property type="evidence" value="ECO:0007669"/>
    <property type="project" value="TreeGrafter"/>
</dbReference>
<dbReference type="EMBL" id="MCGO01000037">
    <property type="protein sequence ID" value="ORY39893.1"/>
    <property type="molecule type" value="Genomic_DNA"/>
</dbReference>
<evidence type="ECO:0000313" key="5">
    <source>
        <dbReference type="EMBL" id="ORY39893.1"/>
    </source>
</evidence>
<dbReference type="OrthoDB" id="445357at2759"/>
<dbReference type="SUPFAM" id="SSF68906">
    <property type="entry name" value="SAP domain"/>
    <property type="match status" value="1"/>
</dbReference>
<dbReference type="Gene3D" id="1.10.720.30">
    <property type="entry name" value="SAP domain"/>
    <property type="match status" value="1"/>
</dbReference>
<evidence type="ECO:0000259" key="4">
    <source>
        <dbReference type="PROSITE" id="PS50800"/>
    </source>
</evidence>
<keyword evidence="6" id="KW-1185">Reference proteome</keyword>
<dbReference type="InterPro" id="IPR036361">
    <property type="entry name" value="SAP_dom_sf"/>
</dbReference>
<proteinExistence type="inferred from homology"/>
<dbReference type="Proteomes" id="UP000193642">
    <property type="component" value="Unassembled WGS sequence"/>
</dbReference>
<evidence type="ECO:0000256" key="1">
    <source>
        <dbReference type="ARBA" id="ARBA00022553"/>
    </source>
</evidence>
<reference evidence="5 6" key="1">
    <citation type="submission" date="2016-07" db="EMBL/GenBank/DDBJ databases">
        <title>Pervasive Adenine N6-methylation of Active Genes in Fungi.</title>
        <authorList>
            <consortium name="DOE Joint Genome Institute"/>
            <person name="Mondo S.J."/>
            <person name="Dannebaum R.O."/>
            <person name="Kuo R.C."/>
            <person name="Labutti K."/>
            <person name="Haridas S."/>
            <person name="Kuo A."/>
            <person name="Salamov A."/>
            <person name="Ahrendt S.R."/>
            <person name="Lipzen A."/>
            <person name="Sullivan W."/>
            <person name="Andreopoulos W.B."/>
            <person name="Clum A."/>
            <person name="Lindquist E."/>
            <person name="Daum C."/>
            <person name="Ramamoorthy G.K."/>
            <person name="Gryganskyi A."/>
            <person name="Culley D."/>
            <person name="Magnuson J.K."/>
            <person name="James T.Y."/>
            <person name="O'Malley M.A."/>
            <person name="Stajich J.E."/>
            <person name="Spatafora J.W."/>
            <person name="Visel A."/>
            <person name="Grigoriev I.V."/>
        </authorList>
    </citation>
    <scope>NUCLEOTIDE SEQUENCE [LARGE SCALE GENOMIC DNA]</scope>
    <source>
        <strain evidence="5 6">JEL800</strain>
    </source>
</reference>
<comment type="caution">
    <text evidence="5">The sequence shown here is derived from an EMBL/GenBank/DDBJ whole genome shotgun (WGS) entry which is preliminary data.</text>
</comment>
<name>A0A1Y2BYP0_9FUNG</name>
<feature type="region of interest" description="Disordered" evidence="3">
    <location>
        <begin position="44"/>
        <end position="90"/>
    </location>
</feature>
<dbReference type="PANTHER" id="PTHR46551:SF1">
    <property type="entry name" value="SAP DOMAIN-CONTAINING RIBONUCLEOPROTEIN"/>
    <property type="match status" value="1"/>
</dbReference>
<dbReference type="AlphaFoldDB" id="A0A1Y2BYP0"/>
<keyword evidence="1" id="KW-0597">Phosphoprotein</keyword>
<dbReference type="InterPro" id="IPR003034">
    <property type="entry name" value="SAP_dom"/>
</dbReference>
<organism evidence="5 6">
    <name type="scientific">Rhizoclosmatium globosum</name>
    <dbReference type="NCBI Taxonomy" id="329046"/>
    <lineage>
        <taxon>Eukaryota</taxon>
        <taxon>Fungi</taxon>
        <taxon>Fungi incertae sedis</taxon>
        <taxon>Chytridiomycota</taxon>
        <taxon>Chytridiomycota incertae sedis</taxon>
        <taxon>Chytridiomycetes</taxon>
        <taxon>Chytridiales</taxon>
        <taxon>Chytriomycetaceae</taxon>
        <taxon>Rhizoclosmatium</taxon>
    </lineage>
</organism>
<feature type="compositionally biased region" description="Basic residues" evidence="3">
    <location>
        <begin position="223"/>
        <end position="233"/>
    </location>
</feature>
<evidence type="ECO:0000256" key="2">
    <source>
        <dbReference type="ARBA" id="ARBA00046328"/>
    </source>
</evidence>
<comment type="similarity">
    <text evidence="2">Belongs to the SAP domain-containing ribonucleoprotein family.</text>
</comment>
<gene>
    <name evidence="5" type="ORF">BCR33DRAFT_740583</name>
</gene>
<evidence type="ECO:0000313" key="6">
    <source>
        <dbReference type="Proteomes" id="UP000193642"/>
    </source>
</evidence>
<dbReference type="InterPro" id="IPR052240">
    <property type="entry name" value="SAP_domain_ribonucleoprotein"/>
</dbReference>
<accession>A0A1Y2BYP0</accession>